<organism evidence="1 2">
    <name type="scientific">Hucho hucho</name>
    <name type="common">huchen</name>
    <dbReference type="NCBI Taxonomy" id="62062"/>
    <lineage>
        <taxon>Eukaryota</taxon>
        <taxon>Metazoa</taxon>
        <taxon>Chordata</taxon>
        <taxon>Craniata</taxon>
        <taxon>Vertebrata</taxon>
        <taxon>Euteleostomi</taxon>
        <taxon>Actinopterygii</taxon>
        <taxon>Neopterygii</taxon>
        <taxon>Teleostei</taxon>
        <taxon>Protacanthopterygii</taxon>
        <taxon>Salmoniformes</taxon>
        <taxon>Salmonidae</taxon>
        <taxon>Salmoninae</taxon>
        <taxon>Hucho</taxon>
    </lineage>
</organism>
<reference evidence="1" key="3">
    <citation type="submission" date="2025-09" db="UniProtKB">
        <authorList>
            <consortium name="Ensembl"/>
        </authorList>
    </citation>
    <scope>IDENTIFICATION</scope>
</reference>
<proteinExistence type="predicted"/>
<dbReference type="STRING" id="62062.ENSHHUP00000037138"/>
<dbReference type="InterPro" id="IPR008974">
    <property type="entry name" value="TRAF-like"/>
</dbReference>
<sequence length="103" mass="11434">ERSTCFYLSDTSELFFWEDPRKVGIEVSEADGTKYFHGPGTGTPVYLAHGRAKRRDFIKGGDTLFMLTMEDVSHLTVIQPVPPVTMVTTAMPTPALTSHVGMR</sequence>
<reference evidence="1" key="2">
    <citation type="submission" date="2025-08" db="UniProtKB">
        <authorList>
            <consortium name="Ensembl"/>
        </authorList>
    </citation>
    <scope>IDENTIFICATION</scope>
</reference>
<accession>A0A4W5MH15</accession>
<dbReference type="Ensembl" id="ENSHHUT00000038618.1">
    <property type="protein sequence ID" value="ENSHHUP00000037138.1"/>
    <property type="gene ID" value="ENSHHUG00000023280.1"/>
</dbReference>
<reference evidence="2" key="1">
    <citation type="submission" date="2018-06" db="EMBL/GenBank/DDBJ databases">
        <title>Genome assembly of Danube salmon.</title>
        <authorList>
            <person name="Macqueen D.J."/>
            <person name="Gundappa M.K."/>
        </authorList>
    </citation>
    <scope>NUCLEOTIDE SEQUENCE [LARGE SCALE GENOMIC DNA]</scope>
</reference>
<keyword evidence="2" id="KW-1185">Reference proteome</keyword>
<dbReference type="AlphaFoldDB" id="A0A4W5MH15"/>
<dbReference type="Gene3D" id="2.60.210.10">
    <property type="entry name" value="Apoptosis, Tumor Necrosis Factor Receptor Associated Protein 2, Chain A"/>
    <property type="match status" value="1"/>
</dbReference>
<dbReference type="Proteomes" id="UP000314982">
    <property type="component" value="Unassembled WGS sequence"/>
</dbReference>
<evidence type="ECO:0000313" key="2">
    <source>
        <dbReference type="Proteomes" id="UP000314982"/>
    </source>
</evidence>
<name>A0A4W5MH15_9TELE</name>
<evidence type="ECO:0000313" key="1">
    <source>
        <dbReference type="Ensembl" id="ENSHHUP00000037138.1"/>
    </source>
</evidence>
<protein>
    <submittedName>
        <fullName evidence="1">Uncharacterized protein</fullName>
    </submittedName>
</protein>